<evidence type="ECO:0000313" key="2">
    <source>
        <dbReference type="EMBL" id="GDY30718.1"/>
    </source>
</evidence>
<dbReference type="AlphaFoldDB" id="A0A4D4J7S7"/>
<evidence type="ECO:0000313" key="3">
    <source>
        <dbReference type="Proteomes" id="UP000298860"/>
    </source>
</evidence>
<proteinExistence type="predicted"/>
<name>A0A4D4J7S7_9PSEU</name>
<dbReference type="Gene3D" id="1.10.10.10">
    <property type="entry name" value="Winged helix-like DNA-binding domain superfamily/Winged helix DNA-binding domain"/>
    <property type="match status" value="1"/>
</dbReference>
<dbReference type="InterPro" id="IPR050662">
    <property type="entry name" value="Sec-metab_biosynth-thioest"/>
</dbReference>
<dbReference type="Proteomes" id="UP000298860">
    <property type="component" value="Unassembled WGS sequence"/>
</dbReference>
<evidence type="ECO:0000259" key="1">
    <source>
        <dbReference type="SMART" id="SM00849"/>
    </source>
</evidence>
<keyword evidence="2" id="KW-0378">Hydrolase</keyword>
<sequence>MSAARPRGERAEHPAYGVLRPVTATASVLLADNPSPMTLDGTNSWLLRAPGSAECVVVDPGPDDERHLTRLAGYGPVAVVLLTHGHPDHADGARRFGELVGAEVRALDPALRLGGEGLTGGQVVSAAGLDIRVLATPGHTADSLCFLVEHDEPAVLTGDTVLGRGTTVVAHPDGRLADYLESLRRLADLAPGTAVLPGHGPELPDAGVAARGYLAHREQRLAQVRAALDRLGPDATARDVVEVVYADVDRALWPAAELSVRAQLEYLREHG</sequence>
<dbReference type="InterPro" id="IPR036388">
    <property type="entry name" value="WH-like_DNA-bd_sf"/>
</dbReference>
<gene>
    <name evidence="2" type="ORF">GTS_23510</name>
</gene>
<dbReference type="CDD" id="cd16278">
    <property type="entry name" value="metallo-hydrolase-like_MBL-fold"/>
    <property type="match status" value="1"/>
</dbReference>
<dbReference type="OrthoDB" id="9788263at2"/>
<protein>
    <submittedName>
        <fullName evidence="2">MBL fold metallo-hydrolase</fullName>
    </submittedName>
</protein>
<dbReference type="EMBL" id="BJFL01000009">
    <property type="protein sequence ID" value="GDY30718.1"/>
    <property type="molecule type" value="Genomic_DNA"/>
</dbReference>
<organism evidence="2 3">
    <name type="scientific">Gandjariella thermophila</name>
    <dbReference type="NCBI Taxonomy" id="1931992"/>
    <lineage>
        <taxon>Bacteria</taxon>
        <taxon>Bacillati</taxon>
        <taxon>Actinomycetota</taxon>
        <taxon>Actinomycetes</taxon>
        <taxon>Pseudonocardiales</taxon>
        <taxon>Pseudonocardiaceae</taxon>
        <taxon>Gandjariella</taxon>
    </lineage>
</organism>
<dbReference type="PANTHER" id="PTHR23131:SF0">
    <property type="entry name" value="ENDORIBONUCLEASE LACTB2"/>
    <property type="match status" value="1"/>
</dbReference>
<accession>A0A4D4J7S7</accession>
<keyword evidence="3" id="KW-1185">Reference proteome</keyword>
<dbReference type="SMART" id="SM00849">
    <property type="entry name" value="Lactamase_B"/>
    <property type="match status" value="1"/>
</dbReference>
<dbReference type="Gene3D" id="3.60.15.10">
    <property type="entry name" value="Ribonuclease Z/Hydroxyacylglutathione hydrolase-like"/>
    <property type="match status" value="1"/>
</dbReference>
<dbReference type="InterPro" id="IPR041516">
    <property type="entry name" value="LACTB2_WH"/>
</dbReference>
<dbReference type="SUPFAM" id="SSF56281">
    <property type="entry name" value="Metallo-hydrolase/oxidoreductase"/>
    <property type="match status" value="1"/>
</dbReference>
<dbReference type="InterPro" id="IPR001279">
    <property type="entry name" value="Metallo-B-lactamas"/>
</dbReference>
<dbReference type="GO" id="GO:0016787">
    <property type="term" value="F:hydrolase activity"/>
    <property type="evidence" value="ECO:0007669"/>
    <property type="project" value="UniProtKB-KW"/>
</dbReference>
<feature type="domain" description="Metallo-beta-lactamase" evidence="1">
    <location>
        <begin position="41"/>
        <end position="199"/>
    </location>
</feature>
<dbReference type="Pfam" id="PF00753">
    <property type="entry name" value="Lactamase_B"/>
    <property type="match status" value="1"/>
</dbReference>
<dbReference type="RefSeq" id="WP_137813924.1">
    <property type="nucleotide sequence ID" value="NZ_BJFL01000009.1"/>
</dbReference>
<dbReference type="InterPro" id="IPR036866">
    <property type="entry name" value="RibonucZ/Hydroxyglut_hydro"/>
</dbReference>
<reference evidence="3" key="1">
    <citation type="submission" date="2019-04" db="EMBL/GenBank/DDBJ databases">
        <title>Draft genome sequence of Pseudonocardiaceae bacterium SL3-2-4.</title>
        <authorList>
            <person name="Ningsih F."/>
            <person name="Yokota A."/>
            <person name="Sakai Y."/>
            <person name="Nanatani K."/>
            <person name="Yabe S."/>
            <person name="Oetari A."/>
            <person name="Sjamsuridzal W."/>
        </authorList>
    </citation>
    <scope>NUCLEOTIDE SEQUENCE [LARGE SCALE GENOMIC DNA]</scope>
    <source>
        <strain evidence="3">SL3-2-4</strain>
    </source>
</reference>
<dbReference type="PANTHER" id="PTHR23131">
    <property type="entry name" value="ENDORIBONUCLEASE LACTB2"/>
    <property type="match status" value="1"/>
</dbReference>
<comment type="caution">
    <text evidence="2">The sequence shown here is derived from an EMBL/GenBank/DDBJ whole genome shotgun (WGS) entry which is preliminary data.</text>
</comment>
<dbReference type="Pfam" id="PF17778">
    <property type="entry name" value="WHD_BLACT"/>
    <property type="match status" value="1"/>
</dbReference>